<sequence length="67" mass="7023">MCLTCCVDIFASPVATSFTNPAVTSPPSGSPVTLSSPVPQQLLPWFSLLERKAACLAGATTNGRRAW</sequence>
<dbReference type="EMBL" id="JBCEZU010000221">
    <property type="protein sequence ID" value="KAK9522909.1"/>
    <property type="molecule type" value="Genomic_DNA"/>
</dbReference>
<evidence type="ECO:0008006" key="3">
    <source>
        <dbReference type="Google" id="ProtNLM"/>
    </source>
</evidence>
<evidence type="ECO:0000313" key="1">
    <source>
        <dbReference type="EMBL" id="KAK9522909.1"/>
    </source>
</evidence>
<comment type="caution">
    <text evidence="1">The sequence shown here is derived from an EMBL/GenBank/DDBJ whole genome shotgun (WGS) entry which is preliminary data.</text>
</comment>
<dbReference type="AlphaFoldDB" id="A0AAW1ENL1"/>
<gene>
    <name evidence="1" type="ORF">VZT92_019345</name>
</gene>
<dbReference type="Proteomes" id="UP001488805">
    <property type="component" value="Unassembled WGS sequence"/>
</dbReference>
<accession>A0AAW1ENL1</accession>
<keyword evidence="2" id="KW-1185">Reference proteome</keyword>
<organism evidence="1 2">
    <name type="scientific">Zoarces viviparus</name>
    <name type="common">Viviparous eelpout</name>
    <name type="synonym">Blennius viviparus</name>
    <dbReference type="NCBI Taxonomy" id="48416"/>
    <lineage>
        <taxon>Eukaryota</taxon>
        <taxon>Metazoa</taxon>
        <taxon>Chordata</taxon>
        <taxon>Craniata</taxon>
        <taxon>Vertebrata</taxon>
        <taxon>Euteleostomi</taxon>
        <taxon>Actinopterygii</taxon>
        <taxon>Neopterygii</taxon>
        <taxon>Teleostei</taxon>
        <taxon>Neoteleostei</taxon>
        <taxon>Acanthomorphata</taxon>
        <taxon>Eupercaria</taxon>
        <taxon>Perciformes</taxon>
        <taxon>Cottioidei</taxon>
        <taxon>Zoarcales</taxon>
        <taxon>Zoarcidae</taxon>
        <taxon>Zoarcinae</taxon>
        <taxon>Zoarces</taxon>
    </lineage>
</organism>
<reference evidence="1 2" key="1">
    <citation type="journal article" date="2024" name="Genome Biol. Evol.">
        <title>Chromosome-level genome assembly of the viviparous eelpout Zoarces viviparus.</title>
        <authorList>
            <person name="Fuhrmann N."/>
            <person name="Brasseur M.V."/>
            <person name="Bakowski C.E."/>
            <person name="Podsiadlowski L."/>
            <person name="Prost S."/>
            <person name="Krehenwinkel H."/>
            <person name="Mayer C."/>
        </authorList>
    </citation>
    <scope>NUCLEOTIDE SEQUENCE [LARGE SCALE GENOMIC DNA]</scope>
    <source>
        <strain evidence="1">NO-MEL_2022_Ind0_liver</strain>
    </source>
</reference>
<proteinExistence type="predicted"/>
<protein>
    <recommendedName>
        <fullName evidence="3">Secreted protein</fullName>
    </recommendedName>
</protein>
<name>A0AAW1ENL1_ZOAVI</name>
<evidence type="ECO:0000313" key="2">
    <source>
        <dbReference type="Proteomes" id="UP001488805"/>
    </source>
</evidence>